<reference evidence="7 8" key="1">
    <citation type="submission" date="2021-05" db="EMBL/GenBank/DDBJ databases">
        <title>A Polyphasic approach of four new species of the genus Ohtaekwangia: Ohtaekwangia histidinii sp. nov., Ohtaekwangia cretensis sp. nov., Ohtaekwangia indiensis sp. nov., Ohtaekwangia reichenbachii sp. nov. from diverse environment.</title>
        <authorList>
            <person name="Octaviana S."/>
        </authorList>
    </citation>
    <scope>NUCLEOTIDE SEQUENCE [LARGE SCALE GENOMIC DNA]</scope>
    <source>
        <strain evidence="7 8">PWU4</strain>
    </source>
</reference>
<sequence>MIPAINDTGKLLYEQIYEFYRDAIIRQKLKFNERLPSHRTLAKELGIGNNTVIRAYEQLIHEGYIKNESRKGLFVAKLDAHDWQLQPVKKPPVSPAKRPAATKPDFKLFDHLVDEKNFPLKHWRKCTNWALDHMSFQYEEHAGKDPLKEQLQQYLFYSRGVSATVDRLIIGSGTTALLFWLAFVLRKTHKEIVFEEPCYHRPRHLFSEFGYRITPVRVNDEDGIDLQKLLKRRADLLYLTPSHQYPMGSAVPVGNRIQILNWAKKNKAFIIEDDFDCEFRYKTRLMPSLQGLDKYNRVIYVGSFSSSLMPSLRVAYLVLPEDFPIDFKDSIHLTNTVPYITRRTLAYFMERGYWERHLKKMRKIYQEKYNVSIAALKKLPENCIHFNNAPSGLNIFLRINSRLSEQELIRRALDRGVSITPVSGFYHNRSNLPRQPELLFEFGNLPLSEIGNVVEKLYDAWFQSSDH</sequence>
<dbReference type="InterPro" id="IPR015424">
    <property type="entry name" value="PyrdxlP-dep_Trfase"/>
</dbReference>
<evidence type="ECO:0000256" key="1">
    <source>
        <dbReference type="ARBA" id="ARBA00005384"/>
    </source>
</evidence>
<evidence type="ECO:0000313" key="8">
    <source>
        <dbReference type="Proteomes" id="UP001319200"/>
    </source>
</evidence>
<dbReference type="PANTHER" id="PTHR46577">
    <property type="entry name" value="HTH-TYPE TRANSCRIPTIONAL REGULATORY PROTEIN GABR"/>
    <property type="match status" value="1"/>
</dbReference>
<organism evidence="7 8">
    <name type="scientific">Chryseosolibacter histidini</name>
    <dbReference type="NCBI Taxonomy" id="2782349"/>
    <lineage>
        <taxon>Bacteria</taxon>
        <taxon>Pseudomonadati</taxon>
        <taxon>Bacteroidota</taxon>
        <taxon>Cytophagia</taxon>
        <taxon>Cytophagales</taxon>
        <taxon>Chryseotaleaceae</taxon>
        <taxon>Chryseosolibacter</taxon>
    </lineage>
</organism>
<dbReference type="Gene3D" id="3.40.640.10">
    <property type="entry name" value="Type I PLP-dependent aspartate aminotransferase-like (Major domain)"/>
    <property type="match status" value="1"/>
</dbReference>
<keyword evidence="8" id="KW-1185">Reference proteome</keyword>
<dbReference type="Pfam" id="PF00392">
    <property type="entry name" value="GntR"/>
    <property type="match status" value="1"/>
</dbReference>
<dbReference type="EMBL" id="JAHESF010000074">
    <property type="protein sequence ID" value="MBT1701471.1"/>
    <property type="molecule type" value="Genomic_DNA"/>
</dbReference>
<dbReference type="PANTHER" id="PTHR46577:SF1">
    <property type="entry name" value="HTH-TYPE TRANSCRIPTIONAL REGULATORY PROTEIN GABR"/>
    <property type="match status" value="1"/>
</dbReference>
<dbReference type="InterPro" id="IPR000524">
    <property type="entry name" value="Tscrpt_reg_HTH_GntR"/>
</dbReference>
<dbReference type="SMART" id="SM00345">
    <property type="entry name" value="HTH_GNTR"/>
    <property type="match status" value="1"/>
</dbReference>
<evidence type="ECO:0000256" key="3">
    <source>
        <dbReference type="ARBA" id="ARBA00023015"/>
    </source>
</evidence>
<dbReference type="InterPro" id="IPR036388">
    <property type="entry name" value="WH-like_DNA-bd_sf"/>
</dbReference>
<dbReference type="Pfam" id="PF00155">
    <property type="entry name" value="Aminotran_1_2"/>
    <property type="match status" value="1"/>
</dbReference>
<dbReference type="GO" id="GO:0008483">
    <property type="term" value="F:transaminase activity"/>
    <property type="evidence" value="ECO:0007669"/>
    <property type="project" value="UniProtKB-KW"/>
</dbReference>
<dbReference type="InterPro" id="IPR015421">
    <property type="entry name" value="PyrdxlP-dep_Trfase_major"/>
</dbReference>
<dbReference type="CDD" id="cd00609">
    <property type="entry name" value="AAT_like"/>
    <property type="match status" value="1"/>
</dbReference>
<dbReference type="SUPFAM" id="SSF46785">
    <property type="entry name" value="Winged helix' DNA-binding domain"/>
    <property type="match status" value="1"/>
</dbReference>
<dbReference type="GO" id="GO:0003677">
    <property type="term" value="F:DNA binding"/>
    <property type="evidence" value="ECO:0007669"/>
    <property type="project" value="UniProtKB-KW"/>
</dbReference>
<proteinExistence type="inferred from homology"/>
<dbReference type="RefSeq" id="WP_254170155.1">
    <property type="nucleotide sequence ID" value="NZ_JAHESF010000074.1"/>
</dbReference>
<accession>A0AAP2DS20</accession>
<keyword evidence="4" id="KW-0238">DNA-binding</keyword>
<evidence type="ECO:0000256" key="5">
    <source>
        <dbReference type="ARBA" id="ARBA00023163"/>
    </source>
</evidence>
<protein>
    <submittedName>
        <fullName evidence="7">PLP-dependent aminotransferase family protein</fullName>
    </submittedName>
</protein>
<gene>
    <name evidence="7" type="ORF">KK083_31550</name>
</gene>
<keyword evidence="7" id="KW-0032">Aminotransferase</keyword>
<evidence type="ECO:0000259" key="6">
    <source>
        <dbReference type="PROSITE" id="PS50949"/>
    </source>
</evidence>
<dbReference type="InterPro" id="IPR004839">
    <property type="entry name" value="Aminotransferase_I/II_large"/>
</dbReference>
<comment type="caution">
    <text evidence="7">The sequence shown here is derived from an EMBL/GenBank/DDBJ whole genome shotgun (WGS) entry which is preliminary data.</text>
</comment>
<evidence type="ECO:0000256" key="4">
    <source>
        <dbReference type="ARBA" id="ARBA00023125"/>
    </source>
</evidence>
<dbReference type="GO" id="GO:0030170">
    <property type="term" value="F:pyridoxal phosphate binding"/>
    <property type="evidence" value="ECO:0007669"/>
    <property type="project" value="InterPro"/>
</dbReference>
<dbReference type="InterPro" id="IPR051446">
    <property type="entry name" value="HTH_trans_reg/aminotransferase"/>
</dbReference>
<feature type="domain" description="HTH gntR-type" evidence="6">
    <location>
        <begin position="10"/>
        <end position="78"/>
    </location>
</feature>
<keyword evidence="5" id="KW-0804">Transcription</keyword>
<dbReference type="Proteomes" id="UP001319200">
    <property type="component" value="Unassembled WGS sequence"/>
</dbReference>
<keyword evidence="3" id="KW-0805">Transcription regulation</keyword>
<comment type="similarity">
    <text evidence="1">In the C-terminal section; belongs to the class-I pyridoxal-phosphate-dependent aminotransferase family.</text>
</comment>
<keyword evidence="7" id="KW-0808">Transferase</keyword>
<dbReference type="CDD" id="cd07377">
    <property type="entry name" value="WHTH_GntR"/>
    <property type="match status" value="1"/>
</dbReference>
<evidence type="ECO:0000256" key="2">
    <source>
        <dbReference type="ARBA" id="ARBA00022898"/>
    </source>
</evidence>
<dbReference type="PROSITE" id="PS50949">
    <property type="entry name" value="HTH_GNTR"/>
    <property type="match status" value="1"/>
</dbReference>
<dbReference type="AlphaFoldDB" id="A0AAP2DS20"/>
<dbReference type="GO" id="GO:0003700">
    <property type="term" value="F:DNA-binding transcription factor activity"/>
    <property type="evidence" value="ECO:0007669"/>
    <property type="project" value="InterPro"/>
</dbReference>
<keyword evidence="2" id="KW-0663">Pyridoxal phosphate</keyword>
<evidence type="ECO:0000313" key="7">
    <source>
        <dbReference type="EMBL" id="MBT1701471.1"/>
    </source>
</evidence>
<dbReference type="InterPro" id="IPR036390">
    <property type="entry name" value="WH_DNA-bd_sf"/>
</dbReference>
<name>A0AAP2DS20_9BACT</name>
<dbReference type="SUPFAM" id="SSF53383">
    <property type="entry name" value="PLP-dependent transferases"/>
    <property type="match status" value="1"/>
</dbReference>
<dbReference type="Gene3D" id="1.10.10.10">
    <property type="entry name" value="Winged helix-like DNA-binding domain superfamily/Winged helix DNA-binding domain"/>
    <property type="match status" value="1"/>
</dbReference>